<evidence type="ECO:0000256" key="8">
    <source>
        <dbReference type="ARBA" id="ARBA00023268"/>
    </source>
</evidence>
<accession>A0A6P9ECJ4</accession>
<dbReference type="Pfam" id="PF03732">
    <property type="entry name" value="Retrotrans_gag"/>
    <property type="match status" value="1"/>
</dbReference>
<dbReference type="CDD" id="cd01647">
    <property type="entry name" value="RT_LTR"/>
    <property type="match status" value="1"/>
</dbReference>
<dbReference type="Pfam" id="PF08284">
    <property type="entry name" value="RVP_2"/>
    <property type="match status" value="1"/>
</dbReference>
<dbReference type="InParanoid" id="A0A6P9ECJ4"/>
<keyword evidence="7" id="KW-0695">RNA-directed DNA polymerase</keyword>
<dbReference type="FunFam" id="3.10.10.10:FF:000007">
    <property type="entry name" value="Retrovirus-related Pol polyprotein from transposon 17.6-like Protein"/>
    <property type="match status" value="1"/>
</dbReference>
<keyword evidence="5" id="KW-0255">Endonuclease</keyword>
<dbReference type="Pfam" id="PF00078">
    <property type="entry name" value="RVT_1"/>
    <property type="match status" value="1"/>
</dbReference>
<dbReference type="KEGG" id="jre:118344787"/>
<dbReference type="PANTHER" id="PTHR37984:SF5">
    <property type="entry name" value="PROTEIN NYNRIN-LIKE"/>
    <property type="match status" value="1"/>
</dbReference>
<reference evidence="11" key="1">
    <citation type="submission" date="2025-08" db="UniProtKB">
        <authorList>
            <consortium name="RefSeq"/>
        </authorList>
    </citation>
    <scope>IDENTIFICATION</scope>
    <source>
        <tissue evidence="11">Leaves</tissue>
    </source>
</reference>
<dbReference type="Gene3D" id="3.30.70.270">
    <property type="match status" value="2"/>
</dbReference>
<keyword evidence="3" id="KW-0548">Nucleotidyltransferase</keyword>
<evidence type="ECO:0000256" key="4">
    <source>
        <dbReference type="ARBA" id="ARBA00022722"/>
    </source>
</evidence>
<dbReference type="SUPFAM" id="SSF56672">
    <property type="entry name" value="DNA/RNA polymerases"/>
    <property type="match status" value="1"/>
</dbReference>
<organism evidence="10 11">
    <name type="scientific">Juglans regia</name>
    <name type="common">English walnut</name>
    <dbReference type="NCBI Taxonomy" id="51240"/>
    <lineage>
        <taxon>Eukaryota</taxon>
        <taxon>Viridiplantae</taxon>
        <taxon>Streptophyta</taxon>
        <taxon>Embryophyta</taxon>
        <taxon>Tracheophyta</taxon>
        <taxon>Spermatophyta</taxon>
        <taxon>Magnoliopsida</taxon>
        <taxon>eudicotyledons</taxon>
        <taxon>Gunneridae</taxon>
        <taxon>Pentapetalae</taxon>
        <taxon>rosids</taxon>
        <taxon>fabids</taxon>
        <taxon>Fagales</taxon>
        <taxon>Juglandaceae</taxon>
        <taxon>Juglans</taxon>
    </lineage>
</organism>
<evidence type="ECO:0000259" key="9">
    <source>
        <dbReference type="PROSITE" id="PS50878"/>
    </source>
</evidence>
<evidence type="ECO:0000256" key="7">
    <source>
        <dbReference type="ARBA" id="ARBA00022918"/>
    </source>
</evidence>
<dbReference type="GeneID" id="118344787"/>
<dbReference type="Gene3D" id="3.10.10.10">
    <property type="entry name" value="HIV Type 1 Reverse Transcriptase, subunit A, domain 1"/>
    <property type="match status" value="1"/>
</dbReference>
<protein>
    <submittedName>
        <fullName evidence="11">Uncharacterized protein K02A2.6-like</fullName>
    </submittedName>
</protein>
<dbReference type="OrthoDB" id="1738534at2759"/>
<sequence length="822" mass="92251">MASYYMDGEALVWYQEALEGGQFRDWDTFARSLLIRFGPTAYDDPMEALTRLKQTGSIAAYQAQFKALSNRLRGLSDVHKLSCFLSGLKDEIRLPIRMFNPVSLSAAYALAKIQEEYLASSKKSSKVGVDKISPMVGGSYSRGSYSGEGNSTKWQKPWGGTKKVSSIQMDEKRKKGLCYHCDEKWNPQHMCKNPRIYLMQVDEELPVVEVTEDEIGVAETNVEAPEISVATITGTPTMSTMRLMGTLMGEPVVIQVDLGSSHNFVESTLITKLKLPIDASSNLNVRVANGQSLRSDGVCKEVRLKVQGIVFQPSFHLLNLAGCDIVLGIQWLVTLDTITWNFSKLLMGFIYGGKSVELKGLKLNPSVVEDGHKLLKATTAKSRGILLQIMTQEVKEQKEEVLDPEFTKLLAELGGVFKEPEGLPPTRKYDHKIVLKEGTQPIANRPYRYPYYQKTEIEKIVAELLKSGVVRPSMSPFSSPVLLVRKADGSWRLCVDYRALNKETVKAKFLILVIDELLDELAGSVVFSKLDLRSGYHQVRVAVDGIPKTAFQTHEGHYEFLVMPFGLTNAPATFQGLMNDVFKPFLRKFVLVFFYDILVYSRSRREHLNHLKQVLSLLEQNSLFAKRSKCRFVVGEIEYLGHVINANGVMVDPSKIATMLEWPEPKNVKALRGFLGLTGYYRKFIKGYGTIAALLTELLKKNSFEWNGKAKKAFEELKQAVSQPPVLRLPDFNSPFTIECDACGTGLGDVLMQAGQPISYMSKGLKGKALLLSTYEKELLALVTAVQKWRTYLLGQVFIIKTDQEALKYLLEQRIGTEMQQK</sequence>
<dbReference type="InterPro" id="IPR005162">
    <property type="entry name" value="Retrotrans_gag_dom"/>
</dbReference>
<keyword evidence="2" id="KW-0808">Transferase</keyword>
<keyword evidence="10" id="KW-1185">Reference proteome</keyword>
<evidence type="ECO:0000313" key="10">
    <source>
        <dbReference type="Proteomes" id="UP000235220"/>
    </source>
</evidence>
<dbReference type="Gene3D" id="3.10.20.370">
    <property type="match status" value="1"/>
</dbReference>
<dbReference type="CDD" id="cd00303">
    <property type="entry name" value="retropepsin_like"/>
    <property type="match status" value="1"/>
</dbReference>
<dbReference type="CDD" id="cd09274">
    <property type="entry name" value="RNase_HI_RT_Ty3"/>
    <property type="match status" value="1"/>
</dbReference>
<dbReference type="RefSeq" id="XP_035542078.1">
    <property type="nucleotide sequence ID" value="XM_035686185.1"/>
</dbReference>
<keyword evidence="1" id="KW-0645">Protease</keyword>
<dbReference type="InterPro" id="IPR043128">
    <property type="entry name" value="Rev_trsase/Diguanyl_cyclase"/>
</dbReference>
<dbReference type="InterPro" id="IPR043502">
    <property type="entry name" value="DNA/RNA_pol_sf"/>
</dbReference>
<evidence type="ECO:0000313" key="11">
    <source>
        <dbReference type="RefSeq" id="XP_035542078.1"/>
    </source>
</evidence>
<dbReference type="GO" id="GO:0003964">
    <property type="term" value="F:RNA-directed DNA polymerase activity"/>
    <property type="evidence" value="ECO:0007669"/>
    <property type="project" value="UniProtKB-KW"/>
</dbReference>
<dbReference type="Proteomes" id="UP000235220">
    <property type="component" value="Chromosome 16"/>
</dbReference>
<proteinExistence type="predicted"/>
<keyword evidence="8" id="KW-0511">Multifunctional enzyme</keyword>
<dbReference type="AlphaFoldDB" id="A0A6P9ECJ4"/>
<evidence type="ECO:0000256" key="3">
    <source>
        <dbReference type="ARBA" id="ARBA00022695"/>
    </source>
</evidence>
<keyword evidence="4" id="KW-0540">Nuclease</keyword>
<evidence type="ECO:0000256" key="1">
    <source>
        <dbReference type="ARBA" id="ARBA00022670"/>
    </source>
</evidence>
<dbReference type="InterPro" id="IPR000477">
    <property type="entry name" value="RT_dom"/>
</dbReference>
<dbReference type="PROSITE" id="PS50878">
    <property type="entry name" value="RT_POL"/>
    <property type="match status" value="1"/>
</dbReference>
<evidence type="ECO:0000256" key="6">
    <source>
        <dbReference type="ARBA" id="ARBA00022801"/>
    </source>
</evidence>
<dbReference type="FunFam" id="3.30.70.270:FF:000020">
    <property type="entry name" value="Transposon Tf2-6 polyprotein-like Protein"/>
    <property type="match status" value="1"/>
</dbReference>
<evidence type="ECO:0000256" key="5">
    <source>
        <dbReference type="ARBA" id="ARBA00022759"/>
    </source>
</evidence>
<dbReference type="Pfam" id="PF17919">
    <property type="entry name" value="RT_RNaseH_2"/>
    <property type="match status" value="1"/>
</dbReference>
<dbReference type="Gene3D" id="2.40.70.10">
    <property type="entry name" value="Acid Proteases"/>
    <property type="match status" value="1"/>
</dbReference>
<dbReference type="PANTHER" id="PTHR37984">
    <property type="entry name" value="PROTEIN CBG26694"/>
    <property type="match status" value="1"/>
</dbReference>
<dbReference type="GO" id="GO:0006508">
    <property type="term" value="P:proteolysis"/>
    <property type="evidence" value="ECO:0007669"/>
    <property type="project" value="UniProtKB-KW"/>
</dbReference>
<dbReference type="GO" id="GO:0004519">
    <property type="term" value="F:endonuclease activity"/>
    <property type="evidence" value="ECO:0007669"/>
    <property type="project" value="UniProtKB-KW"/>
</dbReference>
<dbReference type="GO" id="GO:0008233">
    <property type="term" value="F:peptidase activity"/>
    <property type="evidence" value="ECO:0007669"/>
    <property type="project" value="UniProtKB-KW"/>
</dbReference>
<name>A0A6P9ECJ4_JUGRE</name>
<gene>
    <name evidence="11" type="primary">LOC118344787</name>
</gene>
<dbReference type="InterPro" id="IPR041577">
    <property type="entry name" value="RT_RNaseH_2"/>
</dbReference>
<evidence type="ECO:0000256" key="2">
    <source>
        <dbReference type="ARBA" id="ARBA00022679"/>
    </source>
</evidence>
<feature type="domain" description="Reverse transcriptase" evidence="9">
    <location>
        <begin position="465"/>
        <end position="644"/>
    </location>
</feature>
<keyword evidence="6" id="KW-0378">Hydrolase</keyword>
<dbReference type="InterPro" id="IPR021109">
    <property type="entry name" value="Peptidase_aspartic_dom_sf"/>
</dbReference>
<dbReference type="InterPro" id="IPR050951">
    <property type="entry name" value="Retrovirus_Pol_polyprotein"/>
</dbReference>